<dbReference type="GeneID" id="41995999"/>
<feature type="region of interest" description="Disordered" evidence="1">
    <location>
        <begin position="21"/>
        <end position="40"/>
    </location>
</feature>
<accession>A0A366RKN8</accession>
<gene>
    <name evidence="2" type="ORF">FIESC28_06560</name>
</gene>
<dbReference type="EMBL" id="QKXC01000136">
    <property type="protein sequence ID" value="RBR17058.1"/>
    <property type="molecule type" value="Genomic_DNA"/>
</dbReference>
<comment type="caution">
    <text evidence="2">The sequence shown here is derived from an EMBL/GenBank/DDBJ whole genome shotgun (WGS) entry which is preliminary data.</text>
</comment>
<keyword evidence="3" id="KW-1185">Reference proteome</keyword>
<protein>
    <submittedName>
        <fullName evidence="2">Uncharacterized protein</fullName>
    </submittedName>
</protein>
<dbReference type="AlphaFoldDB" id="A0A366RKN8"/>
<evidence type="ECO:0000313" key="2">
    <source>
        <dbReference type="EMBL" id="RBR17058.1"/>
    </source>
</evidence>
<dbReference type="OrthoDB" id="27483at2759"/>
<reference evidence="2 3" key="1">
    <citation type="submission" date="2018-06" db="EMBL/GenBank/DDBJ databases">
        <title>Fusarium incarnatum-equiseti species complex species 28.</title>
        <authorList>
            <person name="Gardiner D.M."/>
        </authorList>
    </citation>
    <scope>NUCLEOTIDE SEQUENCE [LARGE SCALE GENOMIC DNA]</scope>
    <source>
        <strain evidence="2 3">FIESC_28</strain>
    </source>
</reference>
<feature type="compositionally biased region" description="Basic and acidic residues" evidence="1">
    <location>
        <begin position="1141"/>
        <end position="1157"/>
    </location>
</feature>
<organism evidence="2 3">
    <name type="scientific">Fusarium coffeatum</name>
    <dbReference type="NCBI Taxonomy" id="231269"/>
    <lineage>
        <taxon>Eukaryota</taxon>
        <taxon>Fungi</taxon>
        <taxon>Dikarya</taxon>
        <taxon>Ascomycota</taxon>
        <taxon>Pezizomycotina</taxon>
        <taxon>Sordariomycetes</taxon>
        <taxon>Hypocreomycetidae</taxon>
        <taxon>Hypocreales</taxon>
        <taxon>Nectriaceae</taxon>
        <taxon>Fusarium</taxon>
        <taxon>Fusarium incarnatum-equiseti species complex</taxon>
    </lineage>
</organism>
<proteinExistence type="predicted"/>
<dbReference type="Proteomes" id="UP000253153">
    <property type="component" value="Unassembled WGS sequence"/>
</dbReference>
<name>A0A366RKN8_9HYPO</name>
<dbReference type="PANTHER" id="PTHR33099">
    <property type="entry name" value="FE2OG DIOXYGENASE DOMAIN-CONTAINING PROTEIN"/>
    <property type="match status" value="1"/>
</dbReference>
<sequence>MKSLNAKRELLGFHQGKLEGLEADNSDGKDFNPRDASEEGKITKRYRNTAVILVRSQHLLSLLALHEVSDYNRSGINEEAPDRGVKGVGMILGKALKVHPDDSDLKAVDLKTESQPAWASEDLNLVLGLIEERSSRPDWVVNSGARLRLSPLAFQPRGPYCESNQRNYGNKRKGEEFLEFIERCCSVGASDELNRMIEETFDGLLEEQSTWILVQNQAEIITYTLAPVIRMFQSGWLKPVPALGNVLELGEWEFSPRGCDVCADCVDMNQFLTSPAQLVWKFTAPGKRRTHIEHALRKDSSMSIDIKQEPGRGRCLTLTHEEKGSATLNSIESTGNIATFNHYSAFPNPGLKIEGDNLIPLPLKEDDAQIIKAACRQAPFGHGDKTIVDTSVRDTWELDASKFDLKNPEWAKFFDAMLQSTAEGLGLGKVVANPYKLLLYESGSFFKPHKDSEKEKGMIGTLIVCLPSQHEGGDVVLSFGSQVNRFSTAPTSKFDLTSISWFSDVTHEVTKLTAGHRLVLTYKLFVVADVCLSASTVLEKTERLKYQLTKWKPRSSHSDRIMYPLDHLYTETSLCLANLKGRDRAVAYSLNKICSEAGFYLMLGHTTHVHTGEDGYGGYDDEEQEYDITLKSLYTPTGHRVASGVTIDADEILGYSIDEENPDSEDEGEYTGNENMAPTFRYHKTVVMLVPKDRLRKYLSRNSSFAHSGPKAENDNLAEMVFQDLSNSKNDPYTIQAATAFIGGLLGSSVKPAAPTVGLISKWALELNDIALFRTCIRATYAPLGSRPRQINEFPFFVYRRVISEQLASYLRTNYDGQEQVIDWNYWLQDLEQADNIATEFDAFCAAFKSSTEHQPLLGSFKAWADPICDRKLETQSQWTLSDQAYLVGILRSRNADNEWVLQSLWELTSHPDNYWGPCKKFVQFLEESYINGAGQEALGLLEQSCKRFVEERQTWSSVTPHYLRTNFLEPLVMALESYSVPPVPPVQDFFEVALRDVHHRPIMTRPVQLTGWAHEKVACLSGPNCSACRELNYFLEDPNEKEWRFPAEKRWRRHVEAQLRDPVYSLQTLKVRSPHTLVVTKLGTNYDRALRVWNQGLQQVEHNVSWMRRDYMRCLLGEHKYSELIMLGRPSIESTGTMRQGDEHSEQPDATRMRTS</sequence>
<evidence type="ECO:0000256" key="1">
    <source>
        <dbReference type="SAM" id="MobiDB-lite"/>
    </source>
</evidence>
<feature type="region of interest" description="Disordered" evidence="1">
    <location>
        <begin position="1133"/>
        <end position="1157"/>
    </location>
</feature>
<dbReference type="RefSeq" id="XP_031015081.1">
    <property type="nucleotide sequence ID" value="XM_031160703.1"/>
</dbReference>
<dbReference type="Gene3D" id="2.60.120.620">
    <property type="entry name" value="q2cbj1_9rhob like domain"/>
    <property type="match status" value="1"/>
</dbReference>
<dbReference type="PANTHER" id="PTHR33099:SF7">
    <property type="entry name" value="MYND-TYPE DOMAIN-CONTAINING PROTEIN"/>
    <property type="match status" value="1"/>
</dbReference>
<evidence type="ECO:0000313" key="3">
    <source>
        <dbReference type="Proteomes" id="UP000253153"/>
    </source>
</evidence>